<dbReference type="EMBL" id="MU129089">
    <property type="protein sequence ID" value="KAF9507154.1"/>
    <property type="molecule type" value="Genomic_DNA"/>
</dbReference>
<dbReference type="PANTHER" id="PTHR34815">
    <property type="entry name" value="LYSINE ACETYLTRANSFERASE"/>
    <property type="match status" value="1"/>
</dbReference>
<dbReference type="InterPro" id="IPR055100">
    <property type="entry name" value="GNAT_LYC1-like"/>
</dbReference>
<comment type="caution">
    <text evidence="2">The sequence shown here is derived from an EMBL/GenBank/DDBJ whole genome shotgun (WGS) entry which is preliminary data.</text>
</comment>
<proteinExistence type="predicted"/>
<evidence type="ECO:0000313" key="3">
    <source>
        <dbReference type="Proteomes" id="UP000886523"/>
    </source>
</evidence>
<sequence length="394" mass="43853">MIKNTMTSLPLSSLTLRLATREEAIQARKGAFSQWGRSLSFEKYLARDAIMDTLEFATDGKMNTWVLALRDNSSHPFVASCETYRRDSLVMRPGDDAPSGAISYGIASVFTPPAFRRNGYAAHMMRLLHRVLSPASSLPPFPVEIWGQPPPPIPPGVKAGDALFSVLYSDVGPQFYKLCGPVPGADGWIVCDPWSTIWDIDDSIDQHPGSSSLKWLEANDIFPHLQGDAWELATRVLPANAAASGGKVHVAVRPSREQITFLTARYLLTLPTPPLAPTRWGAAITSDNVRQSSYIVWAPEPHPHSTLLIIRMRCDSVRTFSVLLGAAKQAARDFGLKHVEIWNTIPKSGWMADLARKWGGRRVRRSEHLPAIAWYGRDKADDIVWDLNERFVWC</sequence>
<dbReference type="Pfam" id="PF22998">
    <property type="entry name" value="GNAT_LYC1-like"/>
    <property type="match status" value="1"/>
</dbReference>
<dbReference type="Proteomes" id="UP000886523">
    <property type="component" value="Unassembled WGS sequence"/>
</dbReference>
<organism evidence="2 3">
    <name type="scientific">Hydnum rufescens UP504</name>
    <dbReference type="NCBI Taxonomy" id="1448309"/>
    <lineage>
        <taxon>Eukaryota</taxon>
        <taxon>Fungi</taxon>
        <taxon>Dikarya</taxon>
        <taxon>Basidiomycota</taxon>
        <taxon>Agaricomycotina</taxon>
        <taxon>Agaricomycetes</taxon>
        <taxon>Cantharellales</taxon>
        <taxon>Hydnaceae</taxon>
        <taxon>Hydnum</taxon>
    </lineage>
</organism>
<protein>
    <recommendedName>
        <fullName evidence="1">LYC1 C-terminal domain-containing protein</fullName>
    </recommendedName>
</protein>
<dbReference type="PANTHER" id="PTHR34815:SF2">
    <property type="entry name" value="N-ACETYLTRANSFERASE DOMAIN-CONTAINING PROTEIN"/>
    <property type="match status" value="1"/>
</dbReference>
<reference evidence="2" key="1">
    <citation type="journal article" date="2020" name="Nat. Commun.">
        <title>Large-scale genome sequencing of mycorrhizal fungi provides insights into the early evolution of symbiotic traits.</title>
        <authorList>
            <person name="Miyauchi S."/>
            <person name="Kiss E."/>
            <person name="Kuo A."/>
            <person name="Drula E."/>
            <person name="Kohler A."/>
            <person name="Sanchez-Garcia M."/>
            <person name="Morin E."/>
            <person name="Andreopoulos B."/>
            <person name="Barry K.W."/>
            <person name="Bonito G."/>
            <person name="Buee M."/>
            <person name="Carver A."/>
            <person name="Chen C."/>
            <person name="Cichocki N."/>
            <person name="Clum A."/>
            <person name="Culley D."/>
            <person name="Crous P.W."/>
            <person name="Fauchery L."/>
            <person name="Girlanda M."/>
            <person name="Hayes R.D."/>
            <person name="Keri Z."/>
            <person name="LaButti K."/>
            <person name="Lipzen A."/>
            <person name="Lombard V."/>
            <person name="Magnuson J."/>
            <person name="Maillard F."/>
            <person name="Murat C."/>
            <person name="Nolan M."/>
            <person name="Ohm R.A."/>
            <person name="Pangilinan J."/>
            <person name="Pereira M.F."/>
            <person name="Perotto S."/>
            <person name="Peter M."/>
            <person name="Pfister S."/>
            <person name="Riley R."/>
            <person name="Sitrit Y."/>
            <person name="Stielow J.B."/>
            <person name="Szollosi G."/>
            <person name="Zifcakova L."/>
            <person name="Stursova M."/>
            <person name="Spatafora J.W."/>
            <person name="Tedersoo L."/>
            <person name="Vaario L.M."/>
            <person name="Yamada A."/>
            <person name="Yan M."/>
            <person name="Wang P."/>
            <person name="Xu J."/>
            <person name="Bruns T."/>
            <person name="Baldrian P."/>
            <person name="Vilgalys R."/>
            <person name="Dunand C."/>
            <person name="Henrissat B."/>
            <person name="Grigoriev I.V."/>
            <person name="Hibbett D."/>
            <person name="Nagy L.G."/>
            <person name="Martin F.M."/>
        </authorList>
    </citation>
    <scope>NUCLEOTIDE SEQUENCE</scope>
    <source>
        <strain evidence="2">UP504</strain>
    </source>
</reference>
<dbReference type="Gene3D" id="3.40.630.30">
    <property type="match status" value="1"/>
</dbReference>
<name>A0A9P6AJU1_9AGAM</name>
<dbReference type="AlphaFoldDB" id="A0A9P6AJU1"/>
<feature type="domain" description="LYC1 C-terminal" evidence="1">
    <location>
        <begin position="206"/>
        <end position="394"/>
    </location>
</feature>
<dbReference type="OrthoDB" id="2020070at2759"/>
<keyword evidence="3" id="KW-1185">Reference proteome</keyword>
<dbReference type="InterPro" id="IPR053013">
    <property type="entry name" value="LAT"/>
</dbReference>
<evidence type="ECO:0000259" key="1">
    <source>
        <dbReference type="Pfam" id="PF22998"/>
    </source>
</evidence>
<evidence type="ECO:0000313" key="2">
    <source>
        <dbReference type="EMBL" id="KAF9507154.1"/>
    </source>
</evidence>
<accession>A0A9P6AJU1</accession>
<gene>
    <name evidence="2" type="ORF">BS47DRAFT_343379</name>
</gene>